<evidence type="ECO:0000313" key="3">
    <source>
        <dbReference type="WBParaSite" id="NBR_0001663101-mRNA-1"/>
    </source>
</evidence>
<dbReference type="Proteomes" id="UP000271162">
    <property type="component" value="Unassembled WGS sequence"/>
</dbReference>
<proteinExistence type="predicted"/>
<reference evidence="3" key="1">
    <citation type="submission" date="2017-02" db="UniProtKB">
        <authorList>
            <consortium name="WormBaseParasite"/>
        </authorList>
    </citation>
    <scope>IDENTIFICATION</scope>
</reference>
<reference evidence="1 2" key="2">
    <citation type="submission" date="2018-11" db="EMBL/GenBank/DDBJ databases">
        <authorList>
            <consortium name="Pathogen Informatics"/>
        </authorList>
    </citation>
    <scope>NUCLEOTIDE SEQUENCE [LARGE SCALE GENOMIC DNA]</scope>
</reference>
<name>A0A0N4YIA3_NIPBR</name>
<keyword evidence="2" id="KW-1185">Reference proteome</keyword>
<dbReference type="AlphaFoldDB" id="A0A0N4YIA3"/>
<dbReference type="WBParaSite" id="NBR_0001663101-mRNA-1">
    <property type="protein sequence ID" value="NBR_0001663101-mRNA-1"/>
    <property type="gene ID" value="NBR_0001663101"/>
</dbReference>
<dbReference type="STRING" id="27835.A0A0N4YIA3"/>
<evidence type="ECO:0000313" key="1">
    <source>
        <dbReference type="EMBL" id="VDL80227.1"/>
    </source>
</evidence>
<organism evidence="3">
    <name type="scientific">Nippostrongylus brasiliensis</name>
    <name type="common">Rat hookworm</name>
    <dbReference type="NCBI Taxonomy" id="27835"/>
    <lineage>
        <taxon>Eukaryota</taxon>
        <taxon>Metazoa</taxon>
        <taxon>Ecdysozoa</taxon>
        <taxon>Nematoda</taxon>
        <taxon>Chromadorea</taxon>
        <taxon>Rhabditida</taxon>
        <taxon>Rhabditina</taxon>
        <taxon>Rhabditomorpha</taxon>
        <taxon>Strongyloidea</taxon>
        <taxon>Heligmosomidae</taxon>
        <taxon>Nippostrongylus</taxon>
    </lineage>
</organism>
<evidence type="ECO:0000313" key="2">
    <source>
        <dbReference type="Proteomes" id="UP000271162"/>
    </source>
</evidence>
<protein>
    <submittedName>
        <fullName evidence="1 3">Uncharacterized protein</fullName>
    </submittedName>
</protein>
<sequence length="207" mass="24148">MRVGEEELESLNISELSAMEILRKTMMVNNDPVVERLLLALEKKIPNEYSAFYEKEKRMRSIVIAGIEELEGNPRPSERLSHLEDRVRDVLDALDVECKPCELYRMGSPSSHRPRLVKVVLPTVGHWRTALSNTRQLRDAGFRDVFVRRSMTAEERQRDYQLRQEARERNKGMSRKEWVVYKDALVKVSDLPNRQSGNSQVRTGHRD</sequence>
<gene>
    <name evidence="1" type="ORF">NBR_LOCUS16632</name>
</gene>
<dbReference type="OMA" id="EMYRMGK"/>
<dbReference type="EMBL" id="UYSL01022302">
    <property type="protein sequence ID" value="VDL80227.1"/>
    <property type="molecule type" value="Genomic_DNA"/>
</dbReference>
<accession>A0A0N4YIA3</accession>